<evidence type="ECO:0000256" key="2">
    <source>
        <dbReference type="ARBA" id="ARBA00009840"/>
    </source>
</evidence>
<evidence type="ECO:0000256" key="3">
    <source>
        <dbReference type="ARBA" id="ARBA00023054"/>
    </source>
</evidence>
<comment type="function">
    <text evidence="1">Involved in DNA recombination.</text>
</comment>
<gene>
    <name evidence="6" type="primary">rmuC</name>
    <name evidence="6" type="ORF">ACFPQB_13890</name>
</gene>
<accession>A0ABW0ZKQ2</accession>
<comment type="caution">
    <text evidence="6">The sequence shown here is derived from an EMBL/GenBank/DDBJ whole genome shotgun (WGS) entry which is preliminary data.</text>
</comment>
<organism evidence="6 7">
    <name type="scientific">Nocardioides vastitatis</name>
    <dbReference type="NCBI Taxonomy" id="2568655"/>
    <lineage>
        <taxon>Bacteria</taxon>
        <taxon>Bacillati</taxon>
        <taxon>Actinomycetota</taxon>
        <taxon>Actinomycetes</taxon>
        <taxon>Propionibacteriales</taxon>
        <taxon>Nocardioidaceae</taxon>
        <taxon>Nocardioides</taxon>
    </lineage>
</organism>
<comment type="similarity">
    <text evidence="2">Belongs to the RmuC family.</text>
</comment>
<evidence type="ECO:0000256" key="1">
    <source>
        <dbReference type="ARBA" id="ARBA00003416"/>
    </source>
</evidence>
<evidence type="ECO:0000256" key="5">
    <source>
        <dbReference type="SAM" id="Coils"/>
    </source>
</evidence>
<keyword evidence="7" id="KW-1185">Reference proteome</keyword>
<dbReference type="RefSeq" id="WP_240769734.1">
    <property type="nucleotide sequence ID" value="NZ_JBHSNS010000006.1"/>
</dbReference>
<dbReference type="PANTHER" id="PTHR30563">
    <property type="entry name" value="DNA RECOMBINATION PROTEIN RMUC"/>
    <property type="match status" value="1"/>
</dbReference>
<name>A0ABW0ZKQ2_9ACTN</name>
<protein>
    <submittedName>
        <fullName evidence="6">DNA recombination protein RmuC</fullName>
    </submittedName>
</protein>
<evidence type="ECO:0000256" key="4">
    <source>
        <dbReference type="ARBA" id="ARBA00023172"/>
    </source>
</evidence>
<evidence type="ECO:0000313" key="6">
    <source>
        <dbReference type="EMBL" id="MFC5730014.1"/>
    </source>
</evidence>
<dbReference type="Pfam" id="PF02646">
    <property type="entry name" value="RmuC"/>
    <property type="match status" value="1"/>
</dbReference>
<evidence type="ECO:0000313" key="7">
    <source>
        <dbReference type="Proteomes" id="UP001596072"/>
    </source>
</evidence>
<feature type="coiled-coil region" evidence="5">
    <location>
        <begin position="90"/>
        <end position="166"/>
    </location>
</feature>
<dbReference type="PANTHER" id="PTHR30563:SF0">
    <property type="entry name" value="DNA RECOMBINATION PROTEIN RMUC"/>
    <property type="match status" value="1"/>
</dbReference>
<keyword evidence="4" id="KW-0233">DNA recombination</keyword>
<dbReference type="Proteomes" id="UP001596072">
    <property type="component" value="Unassembled WGS sequence"/>
</dbReference>
<dbReference type="InterPro" id="IPR003798">
    <property type="entry name" value="DNA_recombination_RmuC"/>
</dbReference>
<sequence>MEIVALLIGLLLGAAAGWFARQSMIRDTSADLEATAREHAVELDRLAGRHQAELAIVRHEVDLAMARQDAVVARVREQEAAARAAVQSDLAAAMATVEQLRDALEAARDQHKVLVDQHRQAQREREQAEGGHNQVLKTLTPVAEQLRAMQRRVEELEQQRSHQHGELAEQLRTTAHTVAESKKAADTLASALTNNAVRGVWGETQLRTLVESAGLLQRVDFDVQHSIEADSGARRPDMVINLPGGKQMAIDAKVPYNAFIDAHKPGIAPERRLELLAQHAKRVRNHVDALSAKNYWTGLSASPEFTVAFIPNEQLLSMALDTDPSLLEYAFGKGVVLATPTNLWAILKTVAFTWRQDVLTDDAKELFDLGRELYRRIAKLADHAEKLRRSLETTVKSYNAFASSLETRVLVTARKLDHMDESAVLGTVGQIDVMPKPLTSGDFETVAGQAPRAQDFEVIADVERPELTFEFEAVDVEIVEDDAQAG</sequence>
<keyword evidence="3 5" id="KW-0175">Coiled coil</keyword>
<proteinExistence type="inferred from homology"/>
<dbReference type="EMBL" id="JBHSNS010000006">
    <property type="protein sequence ID" value="MFC5730014.1"/>
    <property type="molecule type" value="Genomic_DNA"/>
</dbReference>
<reference evidence="7" key="1">
    <citation type="journal article" date="2019" name="Int. J. Syst. Evol. Microbiol.">
        <title>The Global Catalogue of Microorganisms (GCM) 10K type strain sequencing project: providing services to taxonomists for standard genome sequencing and annotation.</title>
        <authorList>
            <consortium name="The Broad Institute Genomics Platform"/>
            <consortium name="The Broad Institute Genome Sequencing Center for Infectious Disease"/>
            <person name="Wu L."/>
            <person name="Ma J."/>
        </authorList>
    </citation>
    <scope>NUCLEOTIDE SEQUENCE [LARGE SCALE GENOMIC DNA]</scope>
    <source>
        <strain evidence="7">YIM 94188</strain>
    </source>
</reference>